<name>U6KH02_9EIME</name>
<reference evidence="4" key="1">
    <citation type="submission" date="2013-10" db="EMBL/GenBank/DDBJ databases">
        <title>Genomic analysis of the causative agents of coccidiosis in chickens.</title>
        <authorList>
            <person name="Reid A.J."/>
            <person name="Blake D."/>
            <person name="Billington K."/>
            <person name="Browne H."/>
            <person name="Dunn M."/>
            <person name="Hung S."/>
            <person name="Kawahara F."/>
            <person name="Miranda-Saavedra D."/>
            <person name="Mourier T."/>
            <person name="Nagra H."/>
            <person name="Otto T.D."/>
            <person name="Rawlings N."/>
            <person name="Sanchez A."/>
            <person name="Sanders M."/>
            <person name="Subramaniam C."/>
            <person name="Tay Y."/>
            <person name="Dear P."/>
            <person name="Doerig C."/>
            <person name="Gruber A."/>
            <person name="Parkinson J."/>
            <person name="Shirley M."/>
            <person name="Wan K.L."/>
            <person name="Berriman M."/>
            <person name="Tomley F."/>
            <person name="Pain A."/>
        </authorList>
    </citation>
    <scope>NUCLEOTIDE SEQUENCE [LARGE SCALE GENOMIC DNA]</scope>
    <source>
        <strain evidence="4">Houghton</strain>
    </source>
</reference>
<dbReference type="OrthoDB" id="348158at2759"/>
<dbReference type="AlphaFoldDB" id="U6KH02"/>
<feature type="transmembrane region" description="Helical" evidence="3">
    <location>
        <begin position="133"/>
        <end position="155"/>
    </location>
</feature>
<feature type="coiled-coil region" evidence="1">
    <location>
        <begin position="160"/>
        <end position="190"/>
    </location>
</feature>
<evidence type="ECO:0000313" key="4">
    <source>
        <dbReference type="EMBL" id="CDJ36061.1"/>
    </source>
</evidence>
<proteinExistence type="predicted"/>
<dbReference type="EMBL" id="HG735515">
    <property type="protein sequence ID" value="CDJ36061.1"/>
    <property type="molecule type" value="Genomic_DNA"/>
</dbReference>
<accession>U6KH02</accession>
<keyword evidence="1" id="KW-0175">Coiled coil</keyword>
<evidence type="ECO:0000313" key="5">
    <source>
        <dbReference type="Proteomes" id="UP000030744"/>
    </source>
</evidence>
<dbReference type="Proteomes" id="UP000030744">
    <property type="component" value="Unassembled WGS sequence"/>
</dbReference>
<dbReference type="VEuPathDB" id="ToxoDB:EMH_0029910"/>
<evidence type="ECO:0008006" key="6">
    <source>
        <dbReference type="Google" id="ProtNLM"/>
    </source>
</evidence>
<keyword evidence="3" id="KW-0812">Transmembrane</keyword>
<keyword evidence="3" id="KW-1133">Transmembrane helix</keyword>
<reference evidence="4" key="2">
    <citation type="submission" date="2013-10" db="EMBL/GenBank/DDBJ databases">
        <authorList>
            <person name="Aslett M."/>
        </authorList>
    </citation>
    <scope>NUCLEOTIDE SEQUENCE [LARGE SCALE GENOMIC DNA]</scope>
    <source>
        <strain evidence="4">Houghton</strain>
    </source>
</reference>
<gene>
    <name evidence="4" type="ORF">EMH_0029910</name>
</gene>
<evidence type="ECO:0000256" key="2">
    <source>
        <dbReference type="SAM" id="MobiDB-lite"/>
    </source>
</evidence>
<dbReference type="GeneID" id="60403928"/>
<protein>
    <recommendedName>
        <fullName evidence="6">Transmembrane protein</fullName>
    </recommendedName>
</protein>
<feature type="region of interest" description="Disordered" evidence="2">
    <location>
        <begin position="68"/>
        <end position="89"/>
    </location>
</feature>
<evidence type="ECO:0000256" key="1">
    <source>
        <dbReference type="SAM" id="Coils"/>
    </source>
</evidence>
<sequence>MASCSAASRLMLPRVASAPVSRHLFQSGVSSFHCPLTHSHFESKQGNAQGFSGARRISSLTQLLKGRVSSKNDPKLNPHPADEVEAQRPLAPDPYDSTYQMPAGAPDARNISRERFHQFMHGKPQRFSKELKVTVMGCTLACFGIGVTWLTAYIMRPDDFEWVEEERRRIQEAKERIQQRIERAQQIQNEKNT</sequence>
<dbReference type="RefSeq" id="XP_037878350.1">
    <property type="nucleotide sequence ID" value="XM_038022496.1"/>
</dbReference>
<organism evidence="4 5">
    <name type="scientific">Eimeria mitis</name>
    <dbReference type="NCBI Taxonomy" id="44415"/>
    <lineage>
        <taxon>Eukaryota</taxon>
        <taxon>Sar</taxon>
        <taxon>Alveolata</taxon>
        <taxon>Apicomplexa</taxon>
        <taxon>Conoidasida</taxon>
        <taxon>Coccidia</taxon>
        <taxon>Eucoccidiorida</taxon>
        <taxon>Eimeriorina</taxon>
        <taxon>Eimeriidae</taxon>
        <taxon>Eimeria</taxon>
    </lineage>
</organism>
<keyword evidence="5" id="KW-1185">Reference proteome</keyword>
<evidence type="ECO:0000256" key="3">
    <source>
        <dbReference type="SAM" id="Phobius"/>
    </source>
</evidence>
<keyword evidence="3" id="KW-0472">Membrane</keyword>
<feature type="compositionally biased region" description="Basic and acidic residues" evidence="2">
    <location>
        <begin position="70"/>
        <end position="86"/>
    </location>
</feature>